<dbReference type="InterPro" id="IPR005131">
    <property type="entry name" value="Ser_deHydtase_bsu"/>
</dbReference>
<dbReference type="Pfam" id="PF03315">
    <property type="entry name" value="SDH_beta"/>
    <property type="match status" value="1"/>
</dbReference>
<keyword evidence="5 11" id="KW-0004">4Fe-4S</keyword>
<evidence type="ECO:0000256" key="3">
    <source>
        <dbReference type="ARBA" id="ARBA00008636"/>
    </source>
</evidence>
<evidence type="ECO:0000256" key="7">
    <source>
        <dbReference type="ARBA" id="ARBA00023004"/>
    </source>
</evidence>
<evidence type="ECO:0000256" key="11">
    <source>
        <dbReference type="RuleBase" id="RU366059"/>
    </source>
</evidence>
<dbReference type="PANTHER" id="PTHR30182">
    <property type="entry name" value="L-SERINE DEHYDRATASE"/>
    <property type="match status" value="1"/>
</dbReference>
<comment type="pathway">
    <text evidence="2">Carbohydrate biosynthesis; gluconeogenesis.</text>
</comment>
<name>A0A2V1GUV7_9GAMM</name>
<keyword evidence="4 11" id="KW-0312">Gluconeogenesis</keyword>
<proteinExistence type="inferred from homology"/>
<accession>A0A2V1GUV7</accession>
<dbReference type="InterPro" id="IPR051318">
    <property type="entry name" value="Fe-S_L-Ser"/>
</dbReference>
<dbReference type="InterPro" id="IPR005130">
    <property type="entry name" value="Ser_deHydtase-like_asu"/>
</dbReference>
<dbReference type="GO" id="GO:0051539">
    <property type="term" value="F:4 iron, 4 sulfur cluster binding"/>
    <property type="evidence" value="ECO:0007669"/>
    <property type="project" value="UniProtKB-UniRule"/>
</dbReference>
<dbReference type="Proteomes" id="UP000244906">
    <property type="component" value="Unassembled WGS sequence"/>
</dbReference>
<keyword evidence="7 11" id="KW-0408">Iron</keyword>
<dbReference type="GO" id="GO:0009063">
    <property type="term" value="P:amino acid catabolic process"/>
    <property type="evidence" value="ECO:0007669"/>
    <property type="project" value="UniProtKB-ARBA"/>
</dbReference>
<dbReference type="EMBL" id="QDDL01000016">
    <property type="protein sequence ID" value="PVZ63465.1"/>
    <property type="molecule type" value="Genomic_DNA"/>
</dbReference>
<keyword evidence="9 11" id="KW-0456">Lyase</keyword>
<keyword evidence="8 11" id="KW-0411">Iron-sulfur</keyword>
<dbReference type="FunFam" id="3.30.1330.90:FF:000001">
    <property type="entry name" value="L-serine ammonia-lyase 1"/>
    <property type="match status" value="1"/>
</dbReference>
<evidence type="ECO:0000256" key="8">
    <source>
        <dbReference type="ARBA" id="ARBA00023014"/>
    </source>
</evidence>
<dbReference type="PANTHER" id="PTHR30182:SF1">
    <property type="entry name" value="L-SERINE DEHYDRATASE 1"/>
    <property type="match status" value="1"/>
</dbReference>
<evidence type="ECO:0000256" key="5">
    <source>
        <dbReference type="ARBA" id="ARBA00022485"/>
    </source>
</evidence>
<evidence type="ECO:0000256" key="10">
    <source>
        <dbReference type="ARBA" id="ARBA00049406"/>
    </source>
</evidence>
<evidence type="ECO:0000256" key="1">
    <source>
        <dbReference type="ARBA" id="ARBA00001966"/>
    </source>
</evidence>
<comment type="caution">
    <text evidence="14">The sequence shown here is derived from an EMBL/GenBank/DDBJ whole genome shotgun (WGS) entry which is preliminary data.</text>
</comment>
<evidence type="ECO:0000256" key="6">
    <source>
        <dbReference type="ARBA" id="ARBA00022723"/>
    </source>
</evidence>
<gene>
    <name evidence="14" type="ORF">DC094_21395</name>
</gene>
<dbReference type="RefSeq" id="WP_116689159.1">
    <property type="nucleotide sequence ID" value="NZ_CAWNYD010000016.1"/>
</dbReference>
<comment type="cofactor">
    <cofactor evidence="1 11">
        <name>[4Fe-4S] cluster</name>
        <dbReference type="ChEBI" id="CHEBI:49883"/>
    </cofactor>
</comment>
<comment type="similarity">
    <text evidence="3 11">Belongs to the iron-sulfur dependent L-serine dehydratase family.</text>
</comment>
<evidence type="ECO:0000313" key="15">
    <source>
        <dbReference type="Proteomes" id="UP000244906"/>
    </source>
</evidence>
<evidence type="ECO:0000256" key="4">
    <source>
        <dbReference type="ARBA" id="ARBA00022432"/>
    </source>
</evidence>
<feature type="domain" description="Serine dehydratase-like alpha subunit" evidence="12">
    <location>
        <begin position="187"/>
        <end position="453"/>
    </location>
</feature>
<feature type="domain" description="Serine dehydratase beta chain" evidence="13">
    <location>
        <begin position="4"/>
        <end position="157"/>
    </location>
</feature>
<dbReference type="InterPro" id="IPR004644">
    <property type="entry name" value="Fe-S_L-Ser_mono"/>
</dbReference>
<dbReference type="AlphaFoldDB" id="A0A2V1GUV7"/>
<comment type="catalytic activity">
    <reaction evidence="10 11">
        <text>L-serine = pyruvate + NH4(+)</text>
        <dbReference type="Rhea" id="RHEA:19169"/>
        <dbReference type="ChEBI" id="CHEBI:15361"/>
        <dbReference type="ChEBI" id="CHEBI:28938"/>
        <dbReference type="ChEBI" id="CHEBI:33384"/>
        <dbReference type="EC" id="4.3.1.17"/>
    </reaction>
</comment>
<sequence>MALSIFDLFKVGIGPSSSHTVGPMVAGNRFLAELEERQLFEKIASVRIDLYGSLAMTGEGHATDVAIMIGLGGEAPDSVDPDSVLPTIENIRKKKKIVLAGKYSIDFIEKEHLIFNFGHSLPKHPNGMKIQVSDDAGIVLYQNIYYSVGGGFVLSDAEIDQKGSDTSGVKIPYPFENAKELIELADKNGLTISEMVLENEKIISGQEKLEKGLDQLWAVMDGCIRRGCEQTGILPGGLNIRRRANKLKNDLISKPEAAFKDSLGVMDWVNLFAIAVNEENAAGGRVVTAPTNGAAGVIPAVLAYYDRFVHGSTKEGIRTFLTTSAAIGMLYKKNASISAAEVGCQGEIGVACSMAAGALCAVMGGTNQQIENAAEIGMEHNLGLTCDPIGGLVQVPCIERNTMGAVKAINAARLAMQGDGEHHVPLDSVIETMRQTGVDMQEKYKETSTGGLAVNVVAC</sequence>
<evidence type="ECO:0000259" key="13">
    <source>
        <dbReference type="Pfam" id="PF03315"/>
    </source>
</evidence>
<keyword evidence="6 11" id="KW-0479">Metal-binding</keyword>
<keyword evidence="15" id="KW-1185">Reference proteome</keyword>
<evidence type="ECO:0000256" key="2">
    <source>
        <dbReference type="ARBA" id="ARBA00004742"/>
    </source>
</evidence>
<dbReference type="GO" id="GO:0003941">
    <property type="term" value="F:L-serine ammonia-lyase activity"/>
    <property type="evidence" value="ECO:0007669"/>
    <property type="project" value="UniProtKB-UniRule"/>
</dbReference>
<evidence type="ECO:0000259" key="12">
    <source>
        <dbReference type="Pfam" id="PF03313"/>
    </source>
</evidence>
<dbReference type="EC" id="4.3.1.17" evidence="11"/>
<dbReference type="NCBIfam" id="TIGR00720">
    <property type="entry name" value="sda_mono"/>
    <property type="match status" value="1"/>
</dbReference>
<dbReference type="Gene3D" id="3.30.1330.90">
    <property type="entry name" value="D-3-phosphoglycerate dehydrogenase, domain 3"/>
    <property type="match status" value="1"/>
</dbReference>
<evidence type="ECO:0000256" key="9">
    <source>
        <dbReference type="ARBA" id="ARBA00023239"/>
    </source>
</evidence>
<dbReference type="OrthoDB" id="9805537at2"/>
<dbReference type="SUPFAM" id="SSF143548">
    <property type="entry name" value="Serine metabolism enzymes domain"/>
    <property type="match status" value="1"/>
</dbReference>
<dbReference type="GO" id="GO:0046872">
    <property type="term" value="F:metal ion binding"/>
    <property type="evidence" value="ECO:0007669"/>
    <property type="project" value="UniProtKB-KW"/>
</dbReference>
<organism evidence="14 15">
    <name type="scientific">Pelagibaculum spongiae</name>
    <dbReference type="NCBI Taxonomy" id="2080658"/>
    <lineage>
        <taxon>Bacteria</taxon>
        <taxon>Pseudomonadati</taxon>
        <taxon>Pseudomonadota</taxon>
        <taxon>Gammaproteobacteria</taxon>
        <taxon>Oceanospirillales</taxon>
        <taxon>Pelagibaculum</taxon>
    </lineage>
</organism>
<dbReference type="InterPro" id="IPR029009">
    <property type="entry name" value="ASB_dom_sf"/>
</dbReference>
<reference evidence="14 15" key="1">
    <citation type="submission" date="2018-04" db="EMBL/GenBank/DDBJ databases">
        <title>Thalassorhabdus spongiae gen. nov., sp. nov., isolated from a marine sponge in South-West Iceland.</title>
        <authorList>
            <person name="Knobloch S."/>
            <person name="Daussin A."/>
            <person name="Johannsson R."/>
            <person name="Marteinsson V.T."/>
        </authorList>
    </citation>
    <scope>NUCLEOTIDE SEQUENCE [LARGE SCALE GENOMIC DNA]</scope>
    <source>
        <strain evidence="14 15">Hp12</strain>
    </source>
</reference>
<dbReference type="Pfam" id="PF03313">
    <property type="entry name" value="SDH_alpha"/>
    <property type="match status" value="1"/>
</dbReference>
<dbReference type="GO" id="GO:0006094">
    <property type="term" value="P:gluconeogenesis"/>
    <property type="evidence" value="ECO:0007669"/>
    <property type="project" value="UniProtKB-KW"/>
</dbReference>
<protein>
    <recommendedName>
        <fullName evidence="11">L-serine dehydratase</fullName>
        <ecNumber evidence="11">4.3.1.17</ecNumber>
    </recommendedName>
</protein>
<evidence type="ECO:0000313" key="14">
    <source>
        <dbReference type="EMBL" id="PVZ63465.1"/>
    </source>
</evidence>